<dbReference type="eggNOG" id="COG1695">
    <property type="taxonomic scope" value="Bacteria"/>
</dbReference>
<dbReference type="PANTHER" id="PTHR33169">
    <property type="entry name" value="PADR-FAMILY TRANSCRIPTIONAL REGULATOR"/>
    <property type="match status" value="1"/>
</dbReference>
<name>A0A075JDF1_9MICO</name>
<dbReference type="KEGG" id="dni:HX89_00100"/>
<sequence length="199" mass="22571">MWNSHRVTTTDPLDVAPLAVAVLSLLAERDMHPYEMIQTLRARREDQWVKLRPASLYHKVDGLVARGLAEVVGTEQDGNRPPRTTYRLTDAGRELLVAWISSAITVVENPYFSFSLALGELEALGPERAARLLTERVTVLDEHIAQMRDSLEQGRNQGAERIWMLAHEHRLATLTTERDYIASVVHDIKSKELTWPTSH</sequence>
<reference evidence="2 3" key="1">
    <citation type="submission" date="2014-07" db="EMBL/GenBank/DDBJ databases">
        <title>Genome Sequencing of Dermacoccus nishinomiyaensis.</title>
        <authorList>
            <person name="Hong K.W."/>
            <person name="Chan K.G."/>
        </authorList>
    </citation>
    <scope>NUCLEOTIDE SEQUENCE [LARGE SCALE GENOMIC DNA]</scope>
    <source>
        <strain evidence="2 3">M25</strain>
    </source>
</reference>
<feature type="domain" description="Transcription regulator PadR N-terminal" evidence="1">
    <location>
        <begin position="22"/>
        <end position="96"/>
    </location>
</feature>
<dbReference type="EMBL" id="CP008889">
    <property type="protein sequence ID" value="AIF39665.1"/>
    <property type="molecule type" value="Genomic_DNA"/>
</dbReference>
<dbReference type="InterPro" id="IPR052509">
    <property type="entry name" value="Metal_resp_DNA-bind_regulator"/>
</dbReference>
<dbReference type="InterPro" id="IPR036388">
    <property type="entry name" value="WH-like_DNA-bd_sf"/>
</dbReference>
<protein>
    <recommendedName>
        <fullName evidence="1">Transcription regulator PadR N-terminal domain-containing protein</fullName>
    </recommendedName>
</protein>
<dbReference type="Gene3D" id="1.10.10.10">
    <property type="entry name" value="Winged helix-like DNA-binding domain superfamily/Winged helix DNA-binding domain"/>
    <property type="match status" value="1"/>
</dbReference>
<dbReference type="InterPro" id="IPR005149">
    <property type="entry name" value="Tscrpt_reg_PadR_N"/>
</dbReference>
<organism evidence="2 3">
    <name type="scientific">Dermacoccus nishinomiyaensis</name>
    <dbReference type="NCBI Taxonomy" id="1274"/>
    <lineage>
        <taxon>Bacteria</taxon>
        <taxon>Bacillati</taxon>
        <taxon>Actinomycetota</taxon>
        <taxon>Actinomycetes</taxon>
        <taxon>Micrococcales</taxon>
        <taxon>Dermacoccaceae</taxon>
        <taxon>Dermacoccus</taxon>
    </lineage>
</organism>
<dbReference type="AlphaFoldDB" id="A0A075JDF1"/>
<dbReference type="InterPro" id="IPR036390">
    <property type="entry name" value="WH_DNA-bd_sf"/>
</dbReference>
<dbReference type="PANTHER" id="PTHR33169:SF27">
    <property type="entry name" value="TRANSCRIPTIONAL REGULATOR PADR FAMILY PROTEIN"/>
    <property type="match status" value="1"/>
</dbReference>
<keyword evidence="3" id="KW-1185">Reference proteome</keyword>
<dbReference type="HOGENOM" id="CLU_089258_4_0_11"/>
<dbReference type="Proteomes" id="UP000027986">
    <property type="component" value="Chromosome"/>
</dbReference>
<dbReference type="Pfam" id="PF03551">
    <property type="entry name" value="PadR"/>
    <property type="match status" value="1"/>
</dbReference>
<dbReference type="SUPFAM" id="SSF46785">
    <property type="entry name" value="Winged helix' DNA-binding domain"/>
    <property type="match status" value="1"/>
</dbReference>
<evidence type="ECO:0000313" key="2">
    <source>
        <dbReference type="EMBL" id="AIF39665.1"/>
    </source>
</evidence>
<evidence type="ECO:0000259" key="1">
    <source>
        <dbReference type="Pfam" id="PF03551"/>
    </source>
</evidence>
<proteinExistence type="predicted"/>
<evidence type="ECO:0000313" key="3">
    <source>
        <dbReference type="Proteomes" id="UP000027986"/>
    </source>
</evidence>
<gene>
    <name evidence="2" type="ORF">HX89_00100</name>
</gene>
<accession>A0A075JDF1</accession>
<dbReference type="OrthoDB" id="8443918at2"/>